<dbReference type="KEGG" id="fls:GLV81_15135"/>
<dbReference type="RefSeq" id="WP_157479620.1">
    <property type="nucleotide sequence ID" value="NZ_CP046566.1"/>
</dbReference>
<dbReference type="Proteomes" id="UP000426027">
    <property type="component" value="Chromosome"/>
</dbReference>
<name>A0A6I6GNL4_9BACT</name>
<sequence>MKKYQKMLLGLVVVASIATGCKKNKEELNEEELITTVQLKFTETGTSNTTTATFRDIDGDGGNAPTSFDNIVLAPGKTYDVSIELKDESKTPALDITDEVEEEGDEHQFYFVPSAVNITVSNLNTDALGLPLGTTSKWTTGAASTGVVKVVLKHKPGGIKAAGDLISKGETDIELDFNARIQ</sequence>
<gene>
    <name evidence="1" type="ORF">GLV81_15135</name>
</gene>
<keyword evidence="2" id="KW-1185">Reference proteome</keyword>
<dbReference type="PROSITE" id="PS51257">
    <property type="entry name" value="PROKAR_LIPOPROTEIN"/>
    <property type="match status" value="1"/>
</dbReference>
<dbReference type="AlphaFoldDB" id="A0A6I6GNL4"/>
<organism evidence="1 2">
    <name type="scientific">Phnomibacter ginsenosidimutans</name>
    <dbReference type="NCBI Taxonomy" id="2676868"/>
    <lineage>
        <taxon>Bacteria</taxon>
        <taxon>Pseudomonadati</taxon>
        <taxon>Bacteroidota</taxon>
        <taxon>Chitinophagia</taxon>
        <taxon>Chitinophagales</taxon>
        <taxon>Chitinophagaceae</taxon>
        <taxon>Phnomibacter</taxon>
    </lineage>
</organism>
<accession>A0A6I6GNL4</accession>
<evidence type="ECO:0000313" key="2">
    <source>
        <dbReference type="Proteomes" id="UP000426027"/>
    </source>
</evidence>
<evidence type="ECO:0000313" key="1">
    <source>
        <dbReference type="EMBL" id="QGW29268.1"/>
    </source>
</evidence>
<protein>
    <recommendedName>
        <fullName evidence="3">Type 1 periplasmic binding fold superfamily protein</fullName>
    </recommendedName>
</protein>
<dbReference type="EMBL" id="CP046566">
    <property type="protein sequence ID" value="QGW29268.1"/>
    <property type="molecule type" value="Genomic_DNA"/>
</dbReference>
<evidence type="ECO:0008006" key="3">
    <source>
        <dbReference type="Google" id="ProtNLM"/>
    </source>
</evidence>
<reference evidence="1 2" key="1">
    <citation type="submission" date="2019-11" db="EMBL/GenBank/DDBJ databases">
        <authorList>
            <person name="Im W.T."/>
        </authorList>
    </citation>
    <scope>NUCLEOTIDE SEQUENCE [LARGE SCALE GENOMIC DNA]</scope>
    <source>
        <strain evidence="1 2">SB-02</strain>
    </source>
</reference>
<proteinExistence type="predicted"/>